<organism evidence="1 2">
    <name type="scientific">Vibrio quintilis</name>
    <dbReference type="NCBI Taxonomy" id="1117707"/>
    <lineage>
        <taxon>Bacteria</taxon>
        <taxon>Pseudomonadati</taxon>
        <taxon>Pseudomonadota</taxon>
        <taxon>Gammaproteobacteria</taxon>
        <taxon>Vibrionales</taxon>
        <taxon>Vibrionaceae</taxon>
        <taxon>Vibrio</taxon>
    </lineage>
</organism>
<dbReference type="EMBL" id="FRFG01000003">
    <property type="protein sequence ID" value="SHO54406.1"/>
    <property type="molecule type" value="Genomic_DNA"/>
</dbReference>
<dbReference type="STRING" id="1117707.VQ7734_00120"/>
<gene>
    <name evidence="1" type="ORF">VQ7734_00120</name>
</gene>
<evidence type="ECO:0000313" key="1">
    <source>
        <dbReference type="EMBL" id="SHO54406.1"/>
    </source>
</evidence>
<accession>A0A1M7YPG8</accession>
<dbReference type="AlphaFoldDB" id="A0A1M7YPG8"/>
<evidence type="ECO:0000313" key="2">
    <source>
        <dbReference type="Proteomes" id="UP000184600"/>
    </source>
</evidence>
<keyword evidence="2" id="KW-1185">Reference proteome</keyword>
<dbReference type="Proteomes" id="UP000184600">
    <property type="component" value="Unassembled WGS sequence"/>
</dbReference>
<protein>
    <submittedName>
        <fullName evidence="1">Uncharacterized protein</fullName>
    </submittedName>
</protein>
<name>A0A1M7YPG8_9VIBR</name>
<sequence>MAVINAPSMHDRIYVGSHGNVSLETASVTLSKAAADTEVNLLELPIGLQIESVRVISDGIGSTVDIKIGDTTLVSGMDVSTKTSELQVCEHYTTEKANLKAVLGGESTGKLTVKIEYISKGY</sequence>
<proteinExistence type="predicted"/>
<reference evidence="2" key="1">
    <citation type="submission" date="2016-12" db="EMBL/GenBank/DDBJ databases">
        <authorList>
            <person name="Rodrigo-Torres L."/>
            <person name="Arahal R.D."/>
            <person name="Lucena T."/>
        </authorList>
    </citation>
    <scope>NUCLEOTIDE SEQUENCE [LARGE SCALE GENOMIC DNA]</scope>
</reference>
<dbReference type="OrthoDB" id="5873380at2"/>
<dbReference type="RefSeq" id="WP_073579319.1">
    <property type="nucleotide sequence ID" value="NZ_AP024898.1"/>
</dbReference>